<feature type="domain" description="Cyclic nucleotide-binding" evidence="1">
    <location>
        <begin position="16"/>
        <end position="63"/>
    </location>
</feature>
<dbReference type="InterPro" id="IPR018490">
    <property type="entry name" value="cNMP-bd_dom_sf"/>
</dbReference>
<dbReference type="RefSeq" id="WP_087862133.1">
    <property type="nucleotide sequence ID" value="NZ_LT859958.1"/>
</dbReference>
<evidence type="ECO:0000313" key="2">
    <source>
        <dbReference type="EMBL" id="SMX54273.1"/>
    </source>
</evidence>
<dbReference type="InterPro" id="IPR000595">
    <property type="entry name" value="cNMP-bd_dom"/>
</dbReference>
<dbReference type="SUPFAM" id="SSF51206">
    <property type="entry name" value="cAMP-binding domain-like"/>
    <property type="match status" value="1"/>
</dbReference>
<dbReference type="AlphaFoldDB" id="A0A1Y6K3P3"/>
<dbReference type="PROSITE" id="PS50042">
    <property type="entry name" value="CNMP_BINDING_3"/>
    <property type="match status" value="1"/>
</dbReference>
<dbReference type="EMBL" id="LT859958">
    <property type="protein sequence ID" value="SMX54273.1"/>
    <property type="molecule type" value="Genomic_DNA"/>
</dbReference>
<dbReference type="Proteomes" id="UP000195514">
    <property type="component" value="Chromosome I"/>
</dbReference>
<reference evidence="3" key="1">
    <citation type="submission" date="2017-05" db="EMBL/GenBank/DDBJ databases">
        <authorList>
            <person name="Kirkegaard R."/>
            <person name="Mcilroy J S."/>
        </authorList>
    </citation>
    <scope>NUCLEOTIDE SEQUENCE [LARGE SCALE GENOMIC DNA]</scope>
</reference>
<gene>
    <name evidence="2" type="ORF">CFX1CAM_1208</name>
</gene>
<dbReference type="Pfam" id="PF00027">
    <property type="entry name" value="cNMP_binding"/>
    <property type="match status" value="1"/>
</dbReference>
<sequence length="157" mass="17484">MLNLSQTTAVIQSIPWFLDLSHESMTRLAAIAEMVSLEPGVTIFHEGDQHPHLYLIFEGKVRLESFVPGRGSLPFSIAEAFDVVGWSSLTPVVRQMTCTAIVESSSKMLKFSAQSLMACCESDCFLGFVIMRRLANIVASRLLTHRLQLLEIISCHK</sequence>
<accession>A0A1Y6K3P3</accession>
<dbReference type="KEGG" id="abat:CFX1CAM_1208"/>
<organism evidence="2 3">
    <name type="scientific">Candidatus Brevifilum fermentans</name>
    <dbReference type="NCBI Taxonomy" id="1986204"/>
    <lineage>
        <taxon>Bacteria</taxon>
        <taxon>Bacillati</taxon>
        <taxon>Chloroflexota</taxon>
        <taxon>Anaerolineae</taxon>
        <taxon>Anaerolineales</taxon>
        <taxon>Anaerolineaceae</taxon>
        <taxon>Candidatus Brevifilum</taxon>
    </lineage>
</organism>
<keyword evidence="3" id="KW-1185">Reference proteome</keyword>
<dbReference type="InterPro" id="IPR014710">
    <property type="entry name" value="RmlC-like_jellyroll"/>
</dbReference>
<dbReference type="CDD" id="cd00038">
    <property type="entry name" value="CAP_ED"/>
    <property type="match status" value="1"/>
</dbReference>
<evidence type="ECO:0000313" key="3">
    <source>
        <dbReference type="Proteomes" id="UP000195514"/>
    </source>
</evidence>
<evidence type="ECO:0000259" key="1">
    <source>
        <dbReference type="PROSITE" id="PS50042"/>
    </source>
</evidence>
<dbReference type="OrthoDB" id="164203at2"/>
<protein>
    <recommendedName>
        <fullName evidence="1">Cyclic nucleotide-binding domain-containing protein</fullName>
    </recommendedName>
</protein>
<dbReference type="Gene3D" id="2.60.120.10">
    <property type="entry name" value="Jelly Rolls"/>
    <property type="match status" value="1"/>
</dbReference>
<name>A0A1Y6K3P3_9CHLR</name>
<proteinExistence type="predicted"/>